<evidence type="ECO:0000256" key="4">
    <source>
        <dbReference type="SAM" id="MobiDB-lite"/>
    </source>
</evidence>
<keyword evidence="7" id="KW-1185">Reference proteome</keyword>
<dbReference type="Gene3D" id="3.90.550.10">
    <property type="entry name" value="Spore Coat Polysaccharide Biosynthesis Protein SpsA, Chain A"/>
    <property type="match status" value="1"/>
</dbReference>
<dbReference type="EMBL" id="MAVT02000688">
    <property type="protein sequence ID" value="POS74065.1"/>
    <property type="molecule type" value="Genomic_DNA"/>
</dbReference>
<accession>A0A2P5HV06</accession>
<evidence type="ECO:0000256" key="3">
    <source>
        <dbReference type="ARBA" id="ARBA00022679"/>
    </source>
</evidence>
<dbReference type="Proteomes" id="UP000094444">
    <property type="component" value="Unassembled WGS sequence"/>
</dbReference>
<sequence>MHLPYPKRKSSNSQTFLPRGSNPSRYGVGFSIPRRYRSQAFAVATLVLIGIIWLLTHGGSSHRGSRGGSAGMTNHVPSGKPPAVIVTVLDEGRFGERYTDLLKENRRLYAEKHGYATFFPKVGDYDLRKAPASWNKVVAMRHALTQFPDATYFWYVDIDTFIMNPALTIERDIMAAANLEGKMIVDHPVVPPDSIIHTFSHLKAEDVHFVVTQDKDGLATNSWLVRNSEWSRFFLDTWFDPMYRNYNFQKAETHALEHIVQWHPTILSNLALVPQRFINSYDKSDKGQEYSTGDLSVRFAKCAKSVKKPTCETDAEPYASVWRSAYRAK</sequence>
<keyword evidence="2" id="KW-0328">Glycosyltransferase</keyword>
<evidence type="ECO:0000313" key="7">
    <source>
        <dbReference type="Proteomes" id="UP000094444"/>
    </source>
</evidence>
<evidence type="ECO:0000256" key="1">
    <source>
        <dbReference type="ARBA" id="ARBA00005664"/>
    </source>
</evidence>
<evidence type="ECO:0000256" key="2">
    <source>
        <dbReference type="ARBA" id="ARBA00022676"/>
    </source>
</evidence>
<organism evidence="6 7">
    <name type="scientific">Diaporthe helianthi</name>
    <dbReference type="NCBI Taxonomy" id="158607"/>
    <lineage>
        <taxon>Eukaryota</taxon>
        <taxon>Fungi</taxon>
        <taxon>Dikarya</taxon>
        <taxon>Ascomycota</taxon>
        <taxon>Pezizomycotina</taxon>
        <taxon>Sordariomycetes</taxon>
        <taxon>Sordariomycetidae</taxon>
        <taxon>Diaporthales</taxon>
        <taxon>Diaporthaceae</taxon>
        <taxon>Diaporthe</taxon>
    </lineage>
</organism>
<reference evidence="6" key="1">
    <citation type="submission" date="2017-09" db="EMBL/GenBank/DDBJ databases">
        <title>Polyketide synthases of a Diaporthe helianthi virulent isolate.</title>
        <authorList>
            <person name="Baroncelli R."/>
        </authorList>
    </citation>
    <scope>NUCLEOTIDE SEQUENCE [LARGE SCALE GENOMIC DNA]</scope>
    <source>
        <strain evidence="6">7/96</strain>
    </source>
</reference>
<feature type="compositionally biased region" description="Basic residues" evidence="4">
    <location>
        <begin position="1"/>
        <end position="10"/>
    </location>
</feature>
<feature type="region of interest" description="Disordered" evidence="4">
    <location>
        <begin position="1"/>
        <end position="20"/>
    </location>
</feature>
<dbReference type="FunCoup" id="A0A2P5HV06">
    <property type="interactions" value="89"/>
</dbReference>
<gene>
    <name evidence="6" type="ORF">DHEL01_v207540</name>
</gene>
<keyword evidence="3" id="KW-0808">Transferase</keyword>
<dbReference type="FunFam" id="3.90.550.10:FF:000149">
    <property type="entry name" value="Alpha-1,6-mannosyltransferase subunit"/>
    <property type="match status" value="1"/>
</dbReference>
<evidence type="ECO:0000313" key="6">
    <source>
        <dbReference type="EMBL" id="POS74065.1"/>
    </source>
</evidence>
<dbReference type="InterPro" id="IPR008630">
    <property type="entry name" value="Glyco_trans_34"/>
</dbReference>
<comment type="caution">
    <text evidence="6">The sequence shown here is derived from an EMBL/GenBank/DDBJ whole genome shotgun (WGS) entry which is preliminary data.</text>
</comment>
<dbReference type="STRING" id="158607.A0A2P5HV06"/>
<feature type="compositionally biased region" description="Polar residues" evidence="4">
    <location>
        <begin position="11"/>
        <end position="20"/>
    </location>
</feature>
<feature type="transmembrane region" description="Helical" evidence="5">
    <location>
        <begin position="40"/>
        <end position="56"/>
    </location>
</feature>
<keyword evidence="5" id="KW-0812">Transmembrane</keyword>
<dbReference type="GO" id="GO:0006487">
    <property type="term" value="P:protein N-linked glycosylation"/>
    <property type="evidence" value="ECO:0007669"/>
    <property type="project" value="TreeGrafter"/>
</dbReference>
<comment type="similarity">
    <text evidence="1">Belongs to the glycosyltransferase 34 family.</text>
</comment>
<dbReference type="OrthoDB" id="205108at2759"/>
<dbReference type="AlphaFoldDB" id="A0A2P5HV06"/>
<name>A0A2P5HV06_DIAHE</name>
<dbReference type="InParanoid" id="A0A2P5HV06"/>
<keyword evidence="5" id="KW-0472">Membrane</keyword>
<dbReference type="PANTHER" id="PTHR31306:SF10">
    <property type="entry name" value="ALPHA-1,6-MANNOSYLTRANSFERASE MNN11-RELATED"/>
    <property type="match status" value="1"/>
</dbReference>
<dbReference type="GO" id="GO:0000009">
    <property type="term" value="F:alpha-1,6-mannosyltransferase activity"/>
    <property type="evidence" value="ECO:0007669"/>
    <property type="project" value="TreeGrafter"/>
</dbReference>
<dbReference type="Pfam" id="PF05637">
    <property type="entry name" value="Glyco_transf_34"/>
    <property type="match status" value="1"/>
</dbReference>
<dbReference type="InterPro" id="IPR029044">
    <property type="entry name" value="Nucleotide-diphossugar_trans"/>
</dbReference>
<dbReference type="PANTHER" id="PTHR31306">
    <property type="entry name" value="ALPHA-1,6-MANNOSYLTRANSFERASE MNN11-RELATED"/>
    <property type="match status" value="1"/>
</dbReference>
<proteinExistence type="inferred from homology"/>
<evidence type="ECO:0000256" key="5">
    <source>
        <dbReference type="SAM" id="Phobius"/>
    </source>
</evidence>
<keyword evidence="5" id="KW-1133">Transmembrane helix</keyword>
<protein>
    <submittedName>
        <fullName evidence="6">Alpha-1,6-mannosyltransferase subunit</fullName>
    </submittedName>
</protein>
<dbReference type="GO" id="GO:0000136">
    <property type="term" value="C:mannan polymerase complex"/>
    <property type="evidence" value="ECO:0007669"/>
    <property type="project" value="TreeGrafter"/>
</dbReference>